<sequence length="1002" mass="115740">MENIDAFNSILQAILSGNNELIQQAQNKYIELLNETPEDLALMHFHIISTTNNEQVRRLALILLGNYFTLLDQFKKNISAEASQEIKLSLIMFFQNENFTQYHFEILTNVILKSAQYFKNNWPELADQLISLLNHLNSIISSTAVCCLAECIKKCLINQDKYFDVLFSYVQNSLNSPSEPFSITVSSSLQLLYSLIHVKQIFNNPVLNPIISLIPKYLTIFRDDPKTINNFCIFAYNNVHLFKDSLQDFFQTMISIIESPDFSTGIKNSAICILDLFITHYPAFFQPHSISLFDFFVSKLPIEETHESFIALIANLSGEYGGNDKYALHVYDFFTKNVPNPIAYIAIGASYEGIKDHFSHICFSDELLDYFSQGFTSENDFTRLKAFQYFVPIIKIFYKYNDNISANSDVNILLNVIINEENPQVLFYELKMLSKLLSYYSELLTQIIPDIIKLLDQLIGICNQPQYITILLRCYISIAQSEKYSDLKPYSQHSALKISQYINNPIESDDLFFYCLKALPSFKSLISQDLFDESIAHAFSFLFSVVYDDNGNENPNYSLTSYASSCISKFFLSCLVNDAIKDSPQILEKIVMISFKVVSIGPSCEIINNDSDITLYENYQIFAEPKENHWIAIPLDETLKIQNHLAILTQIFSMNSQLIPPLFQNIYDLIKKLLPATYCSQLLSAVYELELLIYPFIQTDKQILDLLEIHAFSQATSLKNLSVFAKLLIVIIKTVNGKWNNNEKIIQILFSFALFLFHFVDKKSNAESSIADEIQNIAYNDYSSQKASINCAFTFRELFRYFPIMSVNVFPQIFNLVQSNKTVASIVFSDFIRFCPQENPEFFFNIVEFYKQGIQSNHISVRLDSICGLSIIMTPQFIDIDSMKIFYDMFLNCLQDHYDNNDIKARIAFALLQIFQNYYSIFDVSLFFPDFFQFLGTDVNRIPKYFRENYSQSLIFFVSNFKDIIFPNYTQKIQFIIKELLKKHLDPTLIGGLNSAYEILNQ</sequence>
<reference evidence="1 2" key="1">
    <citation type="submission" date="2024-04" db="EMBL/GenBank/DDBJ databases">
        <title>Tritrichomonas musculus Genome.</title>
        <authorList>
            <person name="Alves-Ferreira E."/>
            <person name="Grigg M."/>
            <person name="Lorenzi H."/>
            <person name="Galac M."/>
        </authorList>
    </citation>
    <scope>NUCLEOTIDE SEQUENCE [LARGE SCALE GENOMIC DNA]</scope>
    <source>
        <strain evidence="1 2">EAF2021</strain>
    </source>
</reference>
<dbReference type="Gene3D" id="1.25.10.10">
    <property type="entry name" value="Leucine-rich Repeat Variant"/>
    <property type="match status" value="1"/>
</dbReference>
<evidence type="ECO:0000313" key="2">
    <source>
        <dbReference type="Proteomes" id="UP001470230"/>
    </source>
</evidence>
<evidence type="ECO:0008006" key="3">
    <source>
        <dbReference type="Google" id="ProtNLM"/>
    </source>
</evidence>
<dbReference type="Proteomes" id="UP001470230">
    <property type="component" value="Unassembled WGS sequence"/>
</dbReference>
<dbReference type="EMBL" id="JAPFFF010000003">
    <property type="protein sequence ID" value="KAK8895024.1"/>
    <property type="molecule type" value="Genomic_DNA"/>
</dbReference>
<comment type="caution">
    <text evidence="1">The sequence shown here is derived from an EMBL/GenBank/DDBJ whole genome shotgun (WGS) entry which is preliminary data.</text>
</comment>
<dbReference type="InterPro" id="IPR011989">
    <property type="entry name" value="ARM-like"/>
</dbReference>
<keyword evidence="2" id="KW-1185">Reference proteome</keyword>
<gene>
    <name evidence="1" type="ORF">M9Y10_023466</name>
</gene>
<protein>
    <recommendedName>
        <fullName evidence="3">Importin N-terminal domain-containing protein</fullName>
    </recommendedName>
</protein>
<proteinExistence type="predicted"/>
<evidence type="ECO:0000313" key="1">
    <source>
        <dbReference type="EMBL" id="KAK8895024.1"/>
    </source>
</evidence>
<accession>A0ABR2KV75</accession>
<name>A0ABR2KV75_9EUKA</name>
<organism evidence="1 2">
    <name type="scientific">Tritrichomonas musculus</name>
    <dbReference type="NCBI Taxonomy" id="1915356"/>
    <lineage>
        <taxon>Eukaryota</taxon>
        <taxon>Metamonada</taxon>
        <taxon>Parabasalia</taxon>
        <taxon>Tritrichomonadida</taxon>
        <taxon>Tritrichomonadidae</taxon>
        <taxon>Tritrichomonas</taxon>
    </lineage>
</organism>
<dbReference type="InterPro" id="IPR016024">
    <property type="entry name" value="ARM-type_fold"/>
</dbReference>
<dbReference type="SUPFAM" id="SSF48371">
    <property type="entry name" value="ARM repeat"/>
    <property type="match status" value="2"/>
</dbReference>